<evidence type="ECO:0000259" key="2">
    <source>
        <dbReference type="Pfam" id="PF00149"/>
    </source>
</evidence>
<dbReference type="Pfam" id="PF00149">
    <property type="entry name" value="Metallophos"/>
    <property type="match status" value="1"/>
</dbReference>
<dbReference type="InterPro" id="IPR051918">
    <property type="entry name" value="STPP_CPPED1"/>
</dbReference>
<dbReference type="InterPro" id="IPR004843">
    <property type="entry name" value="Calcineurin-like_PHP"/>
</dbReference>
<dbReference type="OrthoDB" id="211986at2"/>
<proteinExistence type="predicted"/>
<accession>A0A518GWR2</accession>
<evidence type="ECO:0000313" key="4">
    <source>
        <dbReference type="Proteomes" id="UP000317835"/>
    </source>
</evidence>
<dbReference type="Proteomes" id="UP000317835">
    <property type="component" value="Chromosome"/>
</dbReference>
<name>A0A518GWR2_9BACT</name>
<dbReference type="EMBL" id="CP036426">
    <property type="protein sequence ID" value="QDV33030.1"/>
    <property type="molecule type" value="Genomic_DNA"/>
</dbReference>
<dbReference type="PANTHER" id="PTHR43143">
    <property type="entry name" value="METALLOPHOSPHOESTERASE, CALCINEURIN SUPERFAMILY"/>
    <property type="match status" value="1"/>
</dbReference>
<feature type="region of interest" description="Disordered" evidence="1">
    <location>
        <begin position="23"/>
        <end position="49"/>
    </location>
</feature>
<dbReference type="KEGG" id="tpla:ElP_08720"/>
<dbReference type="InterPro" id="IPR029052">
    <property type="entry name" value="Metallo-depent_PP-like"/>
</dbReference>
<dbReference type="GO" id="GO:0016787">
    <property type="term" value="F:hydrolase activity"/>
    <property type="evidence" value="ECO:0007669"/>
    <property type="project" value="InterPro"/>
</dbReference>
<evidence type="ECO:0000313" key="3">
    <source>
        <dbReference type="EMBL" id="QDV33030.1"/>
    </source>
</evidence>
<feature type="region of interest" description="Disordered" evidence="1">
    <location>
        <begin position="638"/>
        <end position="664"/>
    </location>
</feature>
<feature type="region of interest" description="Disordered" evidence="1">
    <location>
        <begin position="542"/>
        <end position="580"/>
    </location>
</feature>
<keyword evidence="4" id="KW-1185">Reference proteome</keyword>
<protein>
    <submittedName>
        <fullName evidence="3">Cyclic 3',5'-adenosine monophosphate phosphodiesterase</fullName>
    </submittedName>
</protein>
<feature type="domain" description="Calcineurin-like phosphoesterase" evidence="2">
    <location>
        <begin position="106"/>
        <end position="263"/>
    </location>
</feature>
<dbReference type="Gene3D" id="3.60.21.10">
    <property type="match status" value="1"/>
</dbReference>
<gene>
    <name evidence="3" type="ORF">ElP_08720</name>
</gene>
<evidence type="ECO:0000256" key="1">
    <source>
        <dbReference type="SAM" id="MobiDB-lite"/>
    </source>
</evidence>
<reference evidence="3 4" key="1">
    <citation type="submission" date="2019-02" db="EMBL/GenBank/DDBJ databases">
        <title>Deep-cultivation of Planctomycetes and their phenomic and genomic characterization uncovers novel biology.</title>
        <authorList>
            <person name="Wiegand S."/>
            <person name="Jogler M."/>
            <person name="Boedeker C."/>
            <person name="Pinto D."/>
            <person name="Vollmers J."/>
            <person name="Rivas-Marin E."/>
            <person name="Kohn T."/>
            <person name="Peeters S.H."/>
            <person name="Heuer A."/>
            <person name="Rast P."/>
            <person name="Oberbeckmann S."/>
            <person name="Bunk B."/>
            <person name="Jeske O."/>
            <person name="Meyerdierks A."/>
            <person name="Storesund J.E."/>
            <person name="Kallscheuer N."/>
            <person name="Luecker S."/>
            <person name="Lage O.M."/>
            <person name="Pohl T."/>
            <person name="Merkel B.J."/>
            <person name="Hornburger P."/>
            <person name="Mueller R.-W."/>
            <person name="Bruemmer F."/>
            <person name="Labrenz M."/>
            <person name="Spormann A.M."/>
            <person name="Op den Camp H."/>
            <person name="Overmann J."/>
            <person name="Amann R."/>
            <person name="Jetten M.S.M."/>
            <person name="Mascher T."/>
            <person name="Medema M.H."/>
            <person name="Devos D.P."/>
            <person name="Kaster A.-K."/>
            <person name="Ovreas L."/>
            <person name="Rohde M."/>
            <person name="Galperin M.Y."/>
            <person name="Jogler C."/>
        </authorList>
    </citation>
    <scope>NUCLEOTIDE SEQUENCE [LARGE SCALE GENOMIC DNA]</scope>
    <source>
        <strain evidence="3 4">ElP</strain>
    </source>
</reference>
<dbReference type="SUPFAM" id="SSF56300">
    <property type="entry name" value="Metallo-dependent phosphatases"/>
    <property type="match status" value="1"/>
</dbReference>
<sequence length="664" mass="73041">MSRAHWPRVVAVVVALIGAVASPPRASRAHDGPHDHDHGHAHEPDAPAVSRYPTGLILPEIEGPRPWSEAPHLNDPDRFHIAIMTDRTGGHRPGIWELGVEKVNLLRPEFVVSVGDLIEGYTEDESEIGRQWDEFLGFIDRMEMKFFFVPGNHDLTNPLMHRIWREHFGREWYSFDYKGVHFVAINSEDPQQHIGEEQLAWLEEDLAANADARWTLLFFHKPLWTYAEREMAAGNPDPTNWKRVEAMLGDRPHTVFSGHVHHYVQYDRNGMNYYHLATTGGGTRLRGIPYGEFDHVTWLTMEADGPRVTHLLLDGVLAPDAVTEQGIGRFREFLTASSVQVAPILLTEGEGLAEGRIDVRLANEFDAPVSVSGSIEGLPLRGLTVDPATLDLAAGPGETAELAVRVAFAEPIPFEALAGTVFTATITSEGEGGEAPLKAEQSVPVVIDRGFELAPAARDIALDGRLDDWGELRNMLPEVPVVLGDSESWNGPGDADLSFDVALGEETLYLAARIRDEAVVPGEDAFEVFWDPRPMDRRMSDPRYARGGHRFRIPAPADGEPAEGLEVRDRGGEPTGGGARAVARRVEGGYEVELALLRSALAEAHEGTDSDWSTFQLSAVVSDVDEPGGEPARVLWRGTPDVDTSNARFGHFVRTPPADPGEGR</sequence>
<dbReference type="PANTHER" id="PTHR43143:SF1">
    <property type="entry name" value="SERINE_THREONINE-PROTEIN PHOSPHATASE CPPED1"/>
    <property type="match status" value="1"/>
</dbReference>
<dbReference type="RefSeq" id="WP_145267452.1">
    <property type="nucleotide sequence ID" value="NZ_CP036426.1"/>
</dbReference>
<feature type="compositionally biased region" description="Basic and acidic residues" evidence="1">
    <location>
        <begin position="28"/>
        <end position="45"/>
    </location>
</feature>
<organism evidence="3 4">
    <name type="scientific">Tautonia plasticadhaerens</name>
    <dbReference type="NCBI Taxonomy" id="2527974"/>
    <lineage>
        <taxon>Bacteria</taxon>
        <taxon>Pseudomonadati</taxon>
        <taxon>Planctomycetota</taxon>
        <taxon>Planctomycetia</taxon>
        <taxon>Isosphaerales</taxon>
        <taxon>Isosphaeraceae</taxon>
        <taxon>Tautonia</taxon>
    </lineage>
</organism>
<dbReference type="AlphaFoldDB" id="A0A518GWR2"/>
<dbReference type="Gene3D" id="2.60.40.1190">
    <property type="match status" value="1"/>
</dbReference>
<dbReference type="SUPFAM" id="SSF49344">
    <property type="entry name" value="CBD9-like"/>
    <property type="match status" value="1"/>
</dbReference>